<dbReference type="PANTHER" id="PTHR43096">
    <property type="entry name" value="DNAJ HOMOLOG 1, MITOCHONDRIAL-RELATED"/>
    <property type="match status" value="1"/>
</dbReference>
<dbReference type="SUPFAM" id="SSF46565">
    <property type="entry name" value="Chaperone J-domain"/>
    <property type="match status" value="1"/>
</dbReference>
<dbReference type="SUPFAM" id="SSF51064">
    <property type="entry name" value="Head domain of nucleotide exchange factor GrpE"/>
    <property type="match status" value="1"/>
</dbReference>
<dbReference type="PROSITE" id="PS00636">
    <property type="entry name" value="DNAJ_1"/>
    <property type="match status" value="1"/>
</dbReference>
<dbReference type="CDD" id="cd10747">
    <property type="entry name" value="DnaJ_C"/>
    <property type="match status" value="1"/>
</dbReference>
<comment type="similarity">
    <text evidence="1 9">Belongs to the GrpE family.</text>
</comment>
<dbReference type="Pfam" id="PF01025">
    <property type="entry name" value="GrpE"/>
    <property type="match status" value="1"/>
</dbReference>
<dbReference type="InterPro" id="IPR008971">
    <property type="entry name" value="HSP40/DnaJ_pept-bd"/>
</dbReference>
<dbReference type="AlphaFoldDB" id="A0A6G7XGE5"/>
<keyword evidence="9" id="KW-0963">Cytoplasm</keyword>
<dbReference type="Pfam" id="PF00226">
    <property type="entry name" value="DnaJ"/>
    <property type="match status" value="1"/>
</dbReference>
<reference evidence="12 13" key="1">
    <citation type="submission" date="2020-03" db="EMBL/GenBank/DDBJ databases">
        <title>Leucobacter sp. nov., isolated from beetles.</title>
        <authorList>
            <person name="Hyun D.-W."/>
            <person name="Bae J.-W."/>
        </authorList>
    </citation>
    <scope>NUCLEOTIDE SEQUENCE [LARGE SCALE GENOMIC DNA]</scope>
    <source>
        <strain evidence="12 13">HDW9C</strain>
    </source>
</reference>
<keyword evidence="4" id="KW-0677">Repeat</keyword>
<comment type="function">
    <text evidence="9">Participates actively in the response to hyperosmotic and heat shock by preventing the aggregation of stress-denatured proteins, in association with DnaK and GrpE. It is the nucleotide exchange factor for DnaK and may function as a thermosensor. Unfolded proteins bind initially to DnaJ; upon interaction with the DnaJ-bound protein, DnaK hydrolyzes its bound ATP, resulting in the formation of a stable complex. GrpE releases ADP from DnaK; ATP binding to DnaK triggers the release of the substrate protein, thus completing the reaction cycle. Several rounds of ATP-dependent interactions between DnaJ, DnaK and GrpE are required for fully efficient folding.</text>
</comment>
<comment type="subunit">
    <text evidence="9">Homodimer.</text>
</comment>
<dbReference type="InterPro" id="IPR009012">
    <property type="entry name" value="GrpE_head"/>
</dbReference>
<keyword evidence="8 9" id="KW-0143">Chaperone</keyword>
<dbReference type="SUPFAM" id="SSF58014">
    <property type="entry name" value="Coiled-coil domain of nucleotide exchange factor GrpE"/>
    <property type="match status" value="1"/>
</dbReference>
<sequence>MSNEEQRTPGEDPIGDEVPAAGSAANAAGPAPEEGLTVDDILGAEQNEDALAADSEGAAAAPSGAPEDFYLEDLRRITAEYANYRKRTEANAAIEKQRLTAAVVSPLLTVLDDFDRAEAHGDLEEGSAFATIAQKVRGALERFGLESFGEVGELFDPQLHEAIAQVPVPGTEQHTVLDVIERGYRLGDVELRPAKVAVAVGQMASQDWLEKDFYQILGVSKDASEAELKKTYRKLARQHHPDSNEGNPAAEAKFKEISEAYSVLSDKDQRAEYDQIRAMRSGGARFTSGGGGGNQGFEDVFGGMFGGGGGGRGQQYSYQQAGGQSFEDLFGMFGGGAGAPRGPQKGRDVQASTTLDFETAVNGKTVTLQSEAGTVKVKIPAGVSDGQKIKVRGKGEMSPNGGPAGDIILTVSVRKHPVFERDGQNLRLKLPVTFSEAALGATVEVPTLGGDPVRLKVQPGTPSGRVLRVKGRGVKSAKGLGDLLAEVQIVVPSHLSDEARAALEAFREVEPQENPREDLLARAKS</sequence>
<dbReference type="PRINTS" id="PR00773">
    <property type="entry name" value="GRPEPROTEIN"/>
</dbReference>
<proteinExistence type="inferred from homology"/>
<accession>A0A6G7XGE5</accession>
<evidence type="ECO:0000256" key="2">
    <source>
        <dbReference type="ARBA" id="ARBA00022705"/>
    </source>
</evidence>
<dbReference type="GO" id="GO:0042803">
    <property type="term" value="F:protein homodimerization activity"/>
    <property type="evidence" value="ECO:0007669"/>
    <property type="project" value="InterPro"/>
</dbReference>
<dbReference type="InterPro" id="IPR000740">
    <property type="entry name" value="GrpE"/>
</dbReference>
<dbReference type="PROSITE" id="PS50076">
    <property type="entry name" value="DNAJ_2"/>
    <property type="match status" value="1"/>
</dbReference>
<keyword evidence="5" id="KW-0863">Zinc-finger</keyword>
<evidence type="ECO:0000256" key="6">
    <source>
        <dbReference type="ARBA" id="ARBA00022833"/>
    </source>
</evidence>
<evidence type="ECO:0000256" key="1">
    <source>
        <dbReference type="ARBA" id="ARBA00009054"/>
    </source>
</evidence>
<name>A0A6G7XGE5_9MICO</name>
<keyword evidence="13" id="KW-1185">Reference proteome</keyword>
<dbReference type="CDD" id="cd00446">
    <property type="entry name" value="GrpE"/>
    <property type="match status" value="1"/>
</dbReference>
<keyword evidence="6" id="KW-0862">Zinc</keyword>
<dbReference type="SUPFAM" id="SSF49493">
    <property type="entry name" value="HSP40/DnaJ peptide-binding domain"/>
    <property type="match status" value="2"/>
</dbReference>
<feature type="compositionally biased region" description="Basic and acidic residues" evidence="10">
    <location>
        <begin position="1"/>
        <end position="10"/>
    </location>
</feature>
<dbReference type="GO" id="GO:0006260">
    <property type="term" value="P:DNA replication"/>
    <property type="evidence" value="ECO:0007669"/>
    <property type="project" value="UniProtKB-KW"/>
</dbReference>
<dbReference type="PROSITE" id="PS01071">
    <property type="entry name" value="GRPE"/>
    <property type="match status" value="1"/>
</dbReference>
<dbReference type="HAMAP" id="MF_01151">
    <property type="entry name" value="GrpE"/>
    <property type="match status" value="1"/>
</dbReference>
<evidence type="ECO:0000256" key="8">
    <source>
        <dbReference type="ARBA" id="ARBA00023186"/>
    </source>
</evidence>
<evidence type="ECO:0000256" key="7">
    <source>
        <dbReference type="ARBA" id="ARBA00023016"/>
    </source>
</evidence>
<dbReference type="PANTHER" id="PTHR43096:SF54">
    <property type="entry name" value="CHAPERONE PROTEIN DNAJ 1"/>
    <property type="match status" value="1"/>
</dbReference>
<dbReference type="InterPro" id="IPR002939">
    <property type="entry name" value="DnaJ_C"/>
</dbReference>
<dbReference type="GO" id="GO:0042026">
    <property type="term" value="P:protein refolding"/>
    <property type="evidence" value="ECO:0007669"/>
    <property type="project" value="TreeGrafter"/>
</dbReference>
<dbReference type="Gene3D" id="2.60.260.20">
    <property type="entry name" value="Urease metallochaperone UreE, N-terminal domain"/>
    <property type="match status" value="2"/>
</dbReference>
<dbReference type="GO" id="GO:0000774">
    <property type="term" value="F:adenyl-nucleotide exchange factor activity"/>
    <property type="evidence" value="ECO:0007669"/>
    <property type="project" value="InterPro"/>
</dbReference>
<dbReference type="CDD" id="cd06257">
    <property type="entry name" value="DnaJ"/>
    <property type="match status" value="1"/>
</dbReference>
<evidence type="ECO:0000256" key="9">
    <source>
        <dbReference type="HAMAP-Rule" id="MF_01151"/>
    </source>
</evidence>
<dbReference type="InterPro" id="IPR036869">
    <property type="entry name" value="J_dom_sf"/>
</dbReference>
<keyword evidence="2" id="KW-0235">DNA replication</keyword>
<dbReference type="Proteomes" id="UP000502677">
    <property type="component" value="Chromosome"/>
</dbReference>
<feature type="compositionally biased region" description="Low complexity" evidence="10">
    <location>
        <begin position="52"/>
        <end position="64"/>
    </location>
</feature>
<evidence type="ECO:0000256" key="4">
    <source>
        <dbReference type="ARBA" id="ARBA00022737"/>
    </source>
</evidence>
<dbReference type="Pfam" id="PF01556">
    <property type="entry name" value="DnaJ_C"/>
    <property type="match status" value="1"/>
</dbReference>
<dbReference type="Gene3D" id="1.10.287.110">
    <property type="entry name" value="DnaJ domain"/>
    <property type="match status" value="1"/>
</dbReference>
<gene>
    <name evidence="9 12" type="primary">grpE</name>
    <name evidence="12" type="ORF">G7068_11115</name>
</gene>
<evidence type="ECO:0000259" key="11">
    <source>
        <dbReference type="PROSITE" id="PS50076"/>
    </source>
</evidence>
<dbReference type="Gene3D" id="2.30.22.10">
    <property type="entry name" value="Head domain of nucleotide exchange factor GrpE"/>
    <property type="match status" value="1"/>
</dbReference>
<evidence type="ECO:0000256" key="5">
    <source>
        <dbReference type="ARBA" id="ARBA00022771"/>
    </source>
</evidence>
<dbReference type="Gene3D" id="3.90.20.20">
    <property type="match status" value="1"/>
</dbReference>
<evidence type="ECO:0000313" key="13">
    <source>
        <dbReference type="Proteomes" id="UP000502677"/>
    </source>
</evidence>
<comment type="subcellular location">
    <subcellularLocation>
        <location evidence="9">Cytoplasm</location>
    </subcellularLocation>
</comment>
<evidence type="ECO:0000256" key="10">
    <source>
        <dbReference type="SAM" id="MobiDB-lite"/>
    </source>
</evidence>
<dbReference type="InterPro" id="IPR018253">
    <property type="entry name" value="DnaJ_domain_CS"/>
</dbReference>
<dbReference type="GO" id="GO:0008270">
    <property type="term" value="F:zinc ion binding"/>
    <property type="evidence" value="ECO:0007669"/>
    <property type="project" value="UniProtKB-KW"/>
</dbReference>
<keyword evidence="3" id="KW-0479">Metal-binding</keyword>
<feature type="domain" description="J" evidence="11">
    <location>
        <begin position="212"/>
        <end position="277"/>
    </location>
</feature>
<dbReference type="GO" id="GO:0051087">
    <property type="term" value="F:protein-folding chaperone binding"/>
    <property type="evidence" value="ECO:0007669"/>
    <property type="project" value="InterPro"/>
</dbReference>
<dbReference type="InterPro" id="IPR013805">
    <property type="entry name" value="GrpE_CC"/>
</dbReference>
<dbReference type="PRINTS" id="PR00625">
    <property type="entry name" value="JDOMAIN"/>
</dbReference>
<dbReference type="GO" id="GO:0051082">
    <property type="term" value="F:unfolded protein binding"/>
    <property type="evidence" value="ECO:0007669"/>
    <property type="project" value="InterPro"/>
</dbReference>
<organism evidence="12 13">
    <name type="scientific">Leucobacter viscericola</name>
    <dbReference type="NCBI Taxonomy" id="2714935"/>
    <lineage>
        <taxon>Bacteria</taxon>
        <taxon>Bacillati</taxon>
        <taxon>Actinomycetota</taxon>
        <taxon>Actinomycetes</taxon>
        <taxon>Micrococcales</taxon>
        <taxon>Microbacteriaceae</taxon>
        <taxon>Leucobacter</taxon>
    </lineage>
</organism>
<dbReference type="GO" id="GO:0005737">
    <property type="term" value="C:cytoplasm"/>
    <property type="evidence" value="ECO:0007669"/>
    <property type="project" value="UniProtKB-SubCell"/>
</dbReference>
<feature type="compositionally biased region" description="Low complexity" evidence="10">
    <location>
        <begin position="17"/>
        <end position="35"/>
    </location>
</feature>
<evidence type="ECO:0000313" key="12">
    <source>
        <dbReference type="EMBL" id="QIK63680.1"/>
    </source>
</evidence>
<dbReference type="SMART" id="SM00271">
    <property type="entry name" value="DnaJ"/>
    <property type="match status" value="1"/>
</dbReference>
<dbReference type="FunFam" id="2.60.260.20:FF:000005">
    <property type="entry name" value="Chaperone protein dnaJ 1, mitochondrial"/>
    <property type="match status" value="1"/>
</dbReference>
<evidence type="ECO:0000256" key="3">
    <source>
        <dbReference type="ARBA" id="ARBA00022723"/>
    </source>
</evidence>
<protein>
    <recommendedName>
        <fullName evidence="9">Protein GrpE</fullName>
    </recommendedName>
    <alternativeName>
        <fullName evidence="9">HSP-70 cofactor</fullName>
    </alternativeName>
</protein>
<dbReference type="InterPro" id="IPR001623">
    <property type="entry name" value="DnaJ_domain"/>
</dbReference>
<dbReference type="EMBL" id="CP049863">
    <property type="protein sequence ID" value="QIK63680.1"/>
    <property type="molecule type" value="Genomic_DNA"/>
</dbReference>
<feature type="region of interest" description="Disordered" evidence="10">
    <location>
        <begin position="1"/>
        <end position="64"/>
    </location>
</feature>
<keyword evidence="7 9" id="KW-0346">Stress response</keyword>
<dbReference type="KEGG" id="lvi:G7068_11115"/>